<sequence>MLRILHASIHSNNQLKGERILIFNQGCGPPLHVKGHTLYFCTKAGL</sequence>
<reference evidence="1 2" key="1">
    <citation type="journal article" date="2013" name="Genome Announc.">
        <title>Complete Genome Sequence of Burkholderia sp. Strain RPE64, Bacterial Symbiont of the Bean Bug Riptortus pedestris.</title>
        <authorList>
            <person name="Shibata T.F."/>
            <person name="Maeda T."/>
            <person name="Nikoh N."/>
            <person name="Yamaguchi K."/>
            <person name="Oshima K."/>
            <person name="Hattori M."/>
            <person name="Nishiyama T."/>
            <person name="Hasebe M."/>
            <person name="Fukatsu T."/>
            <person name="Kikuchi Y."/>
            <person name="Shigenobu S."/>
        </authorList>
    </citation>
    <scope>NUCLEOTIDE SEQUENCE [LARGE SCALE GENOMIC DNA]</scope>
    <source>
        <plasmid evidence="1 2">p1</plasmid>
    </source>
</reference>
<proteinExistence type="predicted"/>
<evidence type="ECO:0000313" key="2">
    <source>
        <dbReference type="Proteomes" id="UP000013966"/>
    </source>
</evidence>
<evidence type="ECO:0000313" key="1">
    <source>
        <dbReference type="EMBL" id="BAN27746.1"/>
    </source>
</evidence>
<organism evidence="1 2">
    <name type="scientific">Caballeronia insecticola</name>
    <dbReference type="NCBI Taxonomy" id="758793"/>
    <lineage>
        <taxon>Bacteria</taxon>
        <taxon>Pseudomonadati</taxon>
        <taxon>Pseudomonadota</taxon>
        <taxon>Betaproteobacteria</taxon>
        <taxon>Burkholderiales</taxon>
        <taxon>Burkholderiaceae</taxon>
        <taxon>Caballeronia</taxon>
    </lineage>
</organism>
<protein>
    <submittedName>
        <fullName evidence="1">Uncharacterized protein</fullName>
    </submittedName>
</protein>
<keyword evidence="2" id="KW-1185">Reference proteome</keyword>
<dbReference type="KEGG" id="buo:BRPE64_DCDS08100"/>
<dbReference type="HOGENOM" id="CLU_3181141_0_0_4"/>
<keyword evidence="1" id="KW-0614">Plasmid</keyword>
<accession>R4X3X3</accession>
<geneLocation type="plasmid" evidence="1 2">
    <name>p1</name>
</geneLocation>
<dbReference type="Proteomes" id="UP000013966">
    <property type="component" value="Plasmid p1"/>
</dbReference>
<gene>
    <name evidence="1" type="ORF">BRPE64_DCDS08100</name>
</gene>
<reference evidence="1 2" key="2">
    <citation type="journal article" date="2018" name="Int. J. Syst. Evol. Microbiol.">
        <title>Burkholderia insecticola sp. nov., a gut symbiotic bacterium of the bean bug Riptortus pedestris.</title>
        <authorList>
            <person name="Takeshita K."/>
            <person name="Tamaki H."/>
            <person name="Ohbayashi T."/>
            <person name="Meng X.-Y."/>
            <person name="Sone T."/>
            <person name="Mitani Y."/>
            <person name="Peeters C."/>
            <person name="Kikuchi Y."/>
            <person name="Vandamme P."/>
        </authorList>
    </citation>
    <scope>NUCLEOTIDE SEQUENCE [LARGE SCALE GENOMIC DNA]</scope>
    <source>
        <strain evidence="1">RPE64</strain>
        <plasmid evidence="1 2">p1</plasmid>
    </source>
</reference>
<dbReference type="AlphaFoldDB" id="R4X3X3"/>
<dbReference type="EMBL" id="AP013061">
    <property type="protein sequence ID" value="BAN27746.1"/>
    <property type="molecule type" value="Genomic_DNA"/>
</dbReference>
<name>R4X3X3_9BURK</name>